<sequence>MAHQGNHQKVIGDYLTLQEIGRGSFAVVWKAVHRVERHEVAIKEIATERLNTKLQENLLSEIAILRKTDHPNIIRLHDIVEEPNRLYLVLEYCAGGDLATYIQQRGKVSEEVAKHFMRQLGSGLQALRANNLIHRDLKPQNLLLSTNNESAVLKIADFGFARSLQPQGMAETLCGSPLYMAPEILQSQKYDAKADLWSVGTILFQLLTGRYPFFGNSPAQLLQNITKGEVQFPKSISADLHPDCIDLCRKLLRQNPVERLSFEEFFNHSFLALLRSRDEDVEVHLIPSAASESNENSQEESLPFLIDDERQGTVEIPVDSSKQSLFSVSPLNNLFPKRAVTKGFLPEKLEYGNESGRSPHVGSEDKQRTGGKQPISGFSRLRRSSETGFLESSISSTGMPATARERGLINDSPNKGVNLHSDTKGVLVDSMEGIERDYVLVNASMDTLSLSLGTSATCHHGSKGSGSPQKSHSKLQTPSVPVPVIATSGGSFGGIGSIGSHGSTPSGTSQESVDSGEILEGPSTHPPTRLSSLQQCARLITELATDKLDAGQSLESFSVQLVCLAIWKEALHVCHAWAAAAADMSSPFFEEEIGDAAPRRDGLQNTGGEYIYEGTVEGGQEAAAASACSRMEREFSMAVERAEDLATHIGSTDGSVEMPDAIEIIFQAALAVGRAGAVEELMGNITNAAVAYAKSAALLYFLLVEGSSLPLTPPLILSPSDRYRLRRYADMLTARQNQCTIQQNFMLQQREHQRPS</sequence>
<dbReference type="EMBL" id="CM055110">
    <property type="protein sequence ID" value="KAJ7522015.1"/>
    <property type="molecule type" value="Genomic_DNA"/>
</dbReference>
<gene>
    <name evidence="1" type="ORF">O6H91_19G078900</name>
</gene>
<accession>A0ACC2AX52</accession>
<comment type="caution">
    <text evidence="1">The sequence shown here is derived from an EMBL/GenBank/DDBJ whole genome shotgun (WGS) entry which is preliminary data.</text>
</comment>
<reference evidence="2" key="1">
    <citation type="journal article" date="2024" name="Proc. Natl. Acad. Sci. U.S.A.">
        <title>Extraordinary preservation of gene collinearity over three hundred million years revealed in homosporous lycophytes.</title>
        <authorList>
            <person name="Li C."/>
            <person name="Wickell D."/>
            <person name="Kuo L.Y."/>
            <person name="Chen X."/>
            <person name="Nie B."/>
            <person name="Liao X."/>
            <person name="Peng D."/>
            <person name="Ji J."/>
            <person name="Jenkins J."/>
            <person name="Williams M."/>
            <person name="Shu S."/>
            <person name="Plott C."/>
            <person name="Barry K."/>
            <person name="Rajasekar S."/>
            <person name="Grimwood J."/>
            <person name="Han X."/>
            <person name="Sun S."/>
            <person name="Hou Z."/>
            <person name="He W."/>
            <person name="Dai G."/>
            <person name="Sun C."/>
            <person name="Schmutz J."/>
            <person name="Leebens-Mack J.H."/>
            <person name="Li F.W."/>
            <person name="Wang L."/>
        </authorList>
    </citation>
    <scope>NUCLEOTIDE SEQUENCE [LARGE SCALE GENOMIC DNA]</scope>
    <source>
        <strain evidence="2">cv. PW_Plant_1</strain>
    </source>
</reference>
<protein>
    <submittedName>
        <fullName evidence="1">Uncharacterized protein</fullName>
    </submittedName>
</protein>
<evidence type="ECO:0000313" key="2">
    <source>
        <dbReference type="Proteomes" id="UP001162992"/>
    </source>
</evidence>
<name>A0ACC2AX52_DIPCM</name>
<evidence type="ECO:0000313" key="1">
    <source>
        <dbReference type="EMBL" id="KAJ7522015.1"/>
    </source>
</evidence>
<dbReference type="Proteomes" id="UP001162992">
    <property type="component" value="Chromosome 19"/>
</dbReference>
<proteinExistence type="predicted"/>
<keyword evidence="2" id="KW-1185">Reference proteome</keyword>
<organism evidence="1 2">
    <name type="scientific">Diphasiastrum complanatum</name>
    <name type="common">Issler's clubmoss</name>
    <name type="synonym">Lycopodium complanatum</name>
    <dbReference type="NCBI Taxonomy" id="34168"/>
    <lineage>
        <taxon>Eukaryota</taxon>
        <taxon>Viridiplantae</taxon>
        <taxon>Streptophyta</taxon>
        <taxon>Embryophyta</taxon>
        <taxon>Tracheophyta</taxon>
        <taxon>Lycopodiopsida</taxon>
        <taxon>Lycopodiales</taxon>
        <taxon>Lycopodiaceae</taxon>
        <taxon>Lycopodioideae</taxon>
        <taxon>Diphasiastrum</taxon>
    </lineage>
</organism>